<feature type="transmembrane region" description="Helical" evidence="12">
    <location>
        <begin position="14"/>
        <end position="37"/>
    </location>
</feature>
<dbReference type="CDD" id="cd06225">
    <property type="entry name" value="HAMP"/>
    <property type="match status" value="1"/>
</dbReference>
<dbReference type="AlphaFoldDB" id="A0A9Q9MJ76"/>
<dbReference type="PROSITE" id="PS50109">
    <property type="entry name" value="HIS_KIN"/>
    <property type="match status" value="1"/>
</dbReference>
<dbReference type="Gene3D" id="1.10.287.130">
    <property type="match status" value="1"/>
</dbReference>
<sequence>MADVLGRTPLSVKLVVAVLGLVTSAVTVVGAATVTALREELTGRIDRQLADLGDQARKQLAAGHTELRLPVPEDQEESLKFPDLFLVESLDTDRRLVSSLPRRLPADPPDLKRADLSRTGPFTVRGLHGTMRWRVLSVNAPGDQHIVIGAQLSDVDGTVGRMVWFVLLVGLSIVATVAVLAVWLVQASLRPLAQIEQTTAVIAAGDLSRRAPELDPRTEVGRLGRAFNLMIEQIEDAFAARSASEATARSSEEKMRRFVADASHELRTPLTIIRGFAELYRHGVVQDPQEAAGLVGRIEDQARRMAVLVEDLLLLARLDQQRPLAVDPVDLVGLASDVLEGFHAVARHRSLALDVATPAPLVVTGDEQRLRQVIANLVANALTHTGVDADVTVRLSRRPGQAVVEVTDTGPGLGPDEAQHVFERFYRADPARTRTSGKTGTGLGLAIVAAIVTAHAGTVEVDSDPGQATTFRVLLPTSEQRSGQ</sequence>
<feature type="transmembrane region" description="Helical" evidence="12">
    <location>
        <begin position="162"/>
        <end position="185"/>
    </location>
</feature>
<dbReference type="CDD" id="cd00082">
    <property type="entry name" value="HisKA"/>
    <property type="match status" value="1"/>
</dbReference>
<dbReference type="SMART" id="SM00304">
    <property type="entry name" value="HAMP"/>
    <property type="match status" value="1"/>
</dbReference>
<evidence type="ECO:0000256" key="8">
    <source>
        <dbReference type="ARBA" id="ARBA00022777"/>
    </source>
</evidence>
<dbReference type="EC" id="2.7.13.3" evidence="4"/>
<proteinExistence type="predicted"/>
<keyword evidence="5" id="KW-0597">Phosphoprotein</keyword>
<dbReference type="InterPro" id="IPR036097">
    <property type="entry name" value="HisK_dim/P_sf"/>
</dbReference>
<comment type="catalytic activity">
    <reaction evidence="1">
        <text>ATP + protein L-histidine = ADP + protein N-phospho-L-histidine.</text>
        <dbReference type="EC" id="2.7.13.3"/>
    </reaction>
</comment>
<dbReference type="Proteomes" id="UP001058003">
    <property type="component" value="Chromosome"/>
</dbReference>
<dbReference type="Gene3D" id="6.10.340.10">
    <property type="match status" value="1"/>
</dbReference>
<comment type="cofactor">
    <cofactor evidence="2">
        <name>a divalent metal cation</name>
        <dbReference type="ChEBI" id="CHEBI:60240"/>
    </cofactor>
</comment>
<dbReference type="InterPro" id="IPR003594">
    <property type="entry name" value="HATPase_dom"/>
</dbReference>
<keyword evidence="11 12" id="KW-0472">Membrane</keyword>
<dbReference type="Pfam" id="PF00672">
    <property type="entry name" value="HAMP"/>
    <property type="match status" value="1"/>
</dbReference>
<gene>
    <name evidence="15" type="ORF">Daura_22570</name>
</gene>
<evidence type="ECO:0000256" key="2">
    <source>
        <dbReference type="ARBA" id="ARBA00001968"/>
    </source>
</evidence>
<dbReference type="InterPro" id="IPR003661">
    <property type="entry name" value="HisK_dim/P_dom"/>
</dbReference>
<keyword evidence="8" id="KW-0418">Kinase</keyword>
<dbReference type="EMBL" id="CP073767">
    <property type="protein sequence ID" value="UWZ58704.1"/>
    <property type="molecule type" value="Genomic_DNA"/>
</dbReference>
<dbReference type="SMART" id="SM00387">
    <property type="entry name" value="HATPase_c"/>
    <property type="match status" value="1"/>
</dbReference>
<evidence type="ECO:0000313" key="15">
    <source>
        <dbReference type="EMBL" id="UWZ58704.1"/>
    </source>
</evidence>
<dbReference type="Pfam" id="PF02518">
    <property type="entry name" value="HATPase_c"/>
    <property type="match status" value="1"/>
</dbReference>
<evidence type="ECO:0000256" key="10">
    <source>
        <dbReference type="ARBA" id="ARBA00023012"/>
    </source>
</evidence>
<keyword evidence="7 12" id="KW-0812">Transmembrane</keyword>
<keyword evidence="16" id="KW-1185">Reference proteome</keyword>
<dbReference type="KEGG" id="daur:Daura_22570"/>
<dbReference type="SMART" id="SM00388">
    <property type="entry name" value="HisKA"/>
    <property type="match status" value="1"/>
</dbReference>
<organism evidence="15 16">
    <name type="scientific">Dactylosporangium aurantiacum</name>
    <dbReference type="NCBI Taxonomy" id="35754"/>
    <lineage>
        <taxon>Bacteria</taxon>
        <taxon>Bacillati</taxon>
        <taxon>Actinomycetota</taxon>
        <taxon>Actinomycetes</taxon>
        <taxon>Micromonosporales</taxon>
        <taxon>Micromonosporaceae</taxon>
        <taxon>Dactylosporangium</taxon>
    </lineage>
</organism>
<feature type="domain" description="Histidine kinase" evidence="13">
    <location>
        <begin position="261"/>
        <end position="479"/>
    </location>
</feature>
<dbReference type="GO" id="GO:0005886">
    <property type="term" value="C:plasma membrane"/>
    <property type="evidence" value="ECO:0007669"/>
    <property type="project" value="UniProtKB-SubCell"/>
</dbReference>
<dbReference type="PROSITE" id="PS50885">
    <property type="entry name" value="HAMP"/>
    <property type="match status" value="1"/>
</dbReference>
<keyword evidence="10" id="KW-0902">Two-component regulatory system</keyword>
<dbReference type="CDD" id="cd00075">
    <property type="entry name" value="HATPase"/>
    <property type="match status" value="1"/>
</dbReference>
<dbReference type="FunFam" id="1.10.287.130:FF:000001">
    <property type="entry name" value="Two-component sensor histidine kinase"/>
    <property type="match status" value="1"/>
</dbReference>
<reference evidence="15" key="1">
    <citation type="submission" date="2021-04" db="EMBL/GenBank/DDBJ databases">
        <title>Dactylosporangium aurantiacum NRRL B-8018 full assembly.</title>
        <authorList>
            <person name="Hartkoorn R.C."/>
            <person name="Beaudoing E."/>
            <person name="Hot D."/>
        </authorList>
    </citation>
    <scope>NUCLEOTIDE SEQUENCE</scope>
    <source>
        <strain evidence="15">NRRL B-8018</strain>
    </source>
</reference>
<evidence type="ECO:0000256" key="3">
    <source>
        <dbReference type="ARBA" id="ARBA00004236"/>
    </source>
</evidence>
<dbReference type="SUPFAM" id="SSF55874">
    <property type="entry name" value="ATPase domain of HSP90 chaperone/DNA topoisomerase II/histidine kinase"/>
    <property type="match status" value="1"/>
</dbReference>
<dbReference type="PRINTS" id="PR00344">
    <property type="entry name" value="BCTRLSENSOR"/>
</dbReference>
<dbReference type="SUPFAM" id="SSF158472">
    <property type="entry name" value="HAMP domain-like"/>
    <property type="match status" value="1"/>
</dbReference>
<evidence type="ECO:0000256" key="6">
    <source>
        <dbReference type="ARBA" id="ARBA00022679"/>
    </source>
</evidence>
<name>A0A9Q9MJ76_9ACTN</name>
<evidence type="ECO:0000259" key="14">
    <source>
        <dbReference type="PROSITE" id="PS50885"/>
    </source>
</evidence>
<dbReference type="OrthoDB" id="5242752at2"/>
<comment type="subcellular location">
    <subcellularLocation>
        <location evidence="3">Cell membrane</location>
    </subcellularLocation>
</comment>
<evidence type="ECO:0000256" key="5">
    <source>
        <dbReference type="ARBA" id="ARBA00022553"/>
    </source>
</evidence>
<dbReference type="SUPFAM" id="SSF47384">
    <property type="entry name" value="Homodimeric domain of signal transducing histidine kinase"/>
    <property type="match status" value="1"/>
</dbReference>
<dbReference type="GO" id="GO:0000155">
    <property type="term" value="F:phosphorelay sensor kinase activity"/>
    <property type="evidence" value="ECO:0007669"/>
    <property type="project" value="InterPro"/>
</dbReference>
<dbReference type="Gene3D" id="3.30.565.10">
    <property type="entry name" value="Histidine kinase-like ATPase, C-terminal domain"/>
    <property type="match status" value="1"/>
</dbReference>
<dbReference type="InterPro" id="IPR005467">
    <property type="entry name" value="His_kinase_dom"/>
</dbReference>
<accession>A0A9Q9MJ76</accession>
<dbReference type="InterPro" id="IPR036890">
    <property type="entry name" value="HATPase_C_sf"/>
</dbReference>
<dbReference type="Pfam" id="PF00512">
    <property type="entry name" value="HisKA"/>
    <property type="match status" value="1"/>
</dbReference>
<keyword evidence="6" id="KW-0808">Transferase</keyword>
<dbReference type="GO" id="GO:0005509">
    <property type="term" value="F:calcium ion binding"/>
    <property type="evidence" value="ECO:0007669"/>
    <property type="project" value="UniProtKB-ARBA"/>
</dbReference>
<dbReference type="InterPro" id="IPR050428">
    <property type="entry name" value="TCS_sensor_his_kinase"/>
</dbReference>
<evidence type="ECO:0000256" key="4">
    <source>
        <dbReference type="ARBA" id="ARBA00012438"/>
    </source>
</evidence>
<dbReference type="PANTHER" id="PTHR45436">
    <property type="entry name" value="SENSOR HISTIDINE KINASE YKOH"/>
    <property type="match status" value="1"/>
</dbReference>
<evidence type="ECO:0000256" key="1">
    <source>
        <dbReference type="ARBA" id="ARBA00000085"/>
    </source>
</evidence>
<evidence type="ECO:0000256" key="11">
    <source>
        <dbReference type="ARBA" id="ARBA00023136"/>
    </source>
</evidence>
<feature type="domain" description="HAMP" evidence="14">
    <location>
        <begin position="186"/>
        <end position="239"/>
    </location>
</feature>
<evidence type="ECO:0000256" key="9">
    <source>
        <dbReference type="ARBA" id="ARBA00022989"/>
    </source>
</evidence>
<dbReference type="PANTHER" id="PTHR45436:SF5">
    <property type="entry name" value="SENSOR HISTIDINE KINASE TRCS"/>
    <property type="match status" value="1"/>
</dbReference>
<keyword evidence="9 12" id="KW-1133">Transmembrane helix</keyword>
<evidence type="ECO:0000259" key="13">
    <source>
        <dbReference type="PROSITE" id="PS50109"/>
    </source>
</evidence>
<protein>
    <recommendedName>
        <fullName evidence="4">histidine kinase</fullName>
        <ecNumber evidence="4">2.7.13.3</ecNumber>
    </recommendedName>
</protein>
<dbReference type="RefSeq" id="WP_033360666.1">
    <property type="nucleotide sequence ID" value="NZ_CP073767.1"/>
</dbReference>
<dbReference type="InterPro" id="IPR003660">
    <property type="entry name" value="HAMP_dom"/>
</dbReference>
<evidence type="ECO:0000256" key="12">
    <source>
        <dbReference type="SAM" id="Phobius"/>
    </source>
</evidence>
<dbReference type="FunFam" id="3.30.565.10:FF:000006">
    <property type="entry name" value="Sensor histidine kinase WalK"/>
    <property type="match status" value="1"/>
</dbReference>
<dbReference type="InterPro" id="IPR004358">
    <property type="entry name" value="Sig_transdc_His_kin-like_C"/>
</dbReference>
<evidence type="ECO:0000256" key="7">
    <source>
        <dbReference type="ARBA" id="ARBA00022692"/>
    </source>
</evidence>
<evidence type="ECO:0000313" key="16">
    <source>
        <dbReference type="Proteomes" id="UP001058003"/>
    </source>
</evidence>